<dbReference type="GO" id="GO:0016829">
    <property type="term" value="F:lyase activity"/>
    <property type="evidence" value="ECO:0007669"/>
    <property type="project" value="UniProtKB-KW"/>
</dbReference>
<dbReference type="Gene3D" id="2.70.98.70">
    <property type="match status" value="1"/>
</dbReference>
<dbReference type="Proteomes" id="UP000266273">
    <property type="component" value="Unassembled WGS sequence"/>
</dbReference>
<keyword evidence="3" id="KW-0574">Periplasm</keyword>
<comment type="subcellular location">
    <subcellularLocation>
        <location evidence="1">Periplasm</location>
    </subcellularLocation>
</comment>
<feature type="domain" description="Heparinase II/III-like C-terminal" evidence="5">
    <location>
        <begin position="449"/>
        <end position="533"/>
    </location>
</feature>
<organism evidence="6 7">
    <name type="scientific">Dichotomicrobium thermohalophilum</name>
    <dbReference type="NCBI Taxonomy" id="933063"/>
    <lineage>
        <taxon>Bacteria</taxon>
        <taxon>Pseudomonadati</taxon>
        <taxon>Pseudomonadota</taxon>
        <taxon>Alphaproteobacteria</taxon>
        <taxon>Hyphomicrobiales</taxon>
        <taxon>Hyphomicrobiaceae</taxon>
        <taxon>Dichotomicrobium</taxon>
    </lineage>
</organism>
<protein>
    <submittedName>
        <fullName evidence="6">Heparinase II/III-like protein</fullName>
    </submittedName>
</protein>
<comment type="caution">
    <text evidence="6">The sequence shown here is derived from an EMBL/GenBank/DDBJ whole genome shotgun (WGS) entry which is preliminary data.</text>
</comment>
<keyword evidence="2" id="KW-0732">Signal</keyword>
<accession>A0A397Q3U8</accession>
<dbReference type="GO" id="GO:0042597">
    <property type="term" value="C:periplasmic space"/>
    <property type="evidence" value="ECO:0007669"/>
    <property type="project" value="UniProtKB-SubCell"/>
</dbReference>
<proteinExistence type="predicted"/>
<dbReference type="InterPro" id="IPR008929">
    <property type="entry name" value="Chondroitin_lyas"/>
</dbReference>
<name>A0A397Q3U8_9HYPH</name>
<gene>
    <name evidence="6" type="ORF">BXY53_1130</name>
</gene>
<reference evidence="6 7" key="1">
    <citation type="submission" date="2018-08" db="EMBL/GenBank/DDBJ databases">
        <title>Genomic Encyclopedia of Archaeal and Bacterial Type Strains, Phase II (KMG-II): from individual species to whole genera.</title>
        <authorList>
            <person name="Goeker M."/>
        </authorList>
    </citation>
    <scope>NUCLEOTIDE SEQUENCE [LARGE SCALE GENOMIC DNA]</scope>
    <source>
        <strain evidence="6 7">DSM 5002</strain>
    </source>
</reference>
<dbReference type="PANTHER" id="PTHR39210:SF1">
    <property type="entry name" value="HEPARIN-SULFATE LYASE"/>
    <property type="match status" value="1"/>
</dbReference>
<evidence type="ECO:0000256" key="2">
    <source>
        <dbReference type="ARBA" id="ARBA00022729"/>
    </source>
</evidence>
<dbReference type="Pfam" id="PF07940">
    <property type="entry name" value="Hepar_II_III_C"/>
    <property type="match status" value="1"/>
</dbReference>
<evidence type="ECO:0000256" key="1">
    <source>
        <dbReference type="ARBA" id="ARBA00004418"/>
    </source>
</evidence>
<evidence type="ECO:0000313" key="7">
    <source>
        <dbReference type="Proteomes" id="UP000266273"/>
    </source>
</evidence>
<dbReference type="EMBL" id="QXDF01000001">
    <property type="protein sequence ID" value="RIA56036.1"/>
    <property type="molecule type" value="Genomic_DNA"/>
</dbReference>
<keyword evidence="4" id="KW-0456">Lyase</keyword>
<keyword evidence="7" id="KW-1185">Reference proteome</keyword>
<dbReference type="Gene3D" id="1.50.10.100">
    <property type="entry name" value="Chondroitin AC/alginate lyase"/>
    <property type="match status" value="1"/>
</dbReference>
<dbReference type="PANTHER" id="PTHR39210">
    <property type="entry name" value="HEPARIN-SULFATE LYASE"/>
    <property type="match status" value="1"/>
</dbReference>
<evidence type="ECO:0000313" key="6">
    <source>
        <dbReference type="EMBL" id="RIA56036.1"/>
    </source>
</evidence>
<evidence type="ECO:0000259" key="5">
    <source>
        <dbReference type="Pfam" id="PF07940"/>
    </source>
</evidence>
<dbReference type="AlphaFoldDB" id="A0A397Q3U8"/>
<dbReference type="InterPro" id="IPR012480">
    <property type="entry name" value="Hepar_II_III_C"/>
</dbReference>
<sequence>MTAECLSGGGTLTTLQDHVSCAFRGGAGSYQLRLRLPRAQVASGVGARIRLRGWEYINYICIGYSWKEAFAHVKAAQPAIDRWFDFLVGHDDLAWGWHHDWAHPEDREIADIRLYIKGAPGARAYLDVGEMLLWQEDRAALPDWLDRDQPVPEKVVHAIEAYERKCFRSYTAQAQEFLETGKCPLYGETMLDWPATATLPPGLTDTGTYQYSWHALHAATMLMLRAHDSGETGPLFAAREFVAGWIERSYFRPDPNLKYAWYDHGTAERCLAMVQLYAVGQQHGFDQRFMARLRRIIFRHAQLLASEVFYAGHQPTRYHNHAWFQDLALLAVTLAFPSWPCSQGWGDTALSRLEDQFAKLIQRDNGYAVFVENSIGYHHGVQRILEFAGNLAMLSGRDTPIPAIAEELRTFSEFFRYPDPRHALSQGDTFRLPNQNTANPRGQIPYGRREVTVLPEAGYAIVKADHENRPFMLTMLATSLSKTHKHEDNLALTLYFDGVEWLIDPSFHSHEYTAPIPAYLRSAAAHNCVFVPDLPYALEPGLAWLEGG</sequence>
<evidence type="ECO:0000256" key="3">
    <source>
        <dbReference type="ARBA" id="ARBA00022764"/>
    </source>
</evidence>
<dbReference type="SUPFAM" id="SSF48230">
    <property type="entry name" value="Chondroitin AC/alginate lyase"/>
    <property type="match status" value="1"/>
</dbReference>
<evidence type="ECO:0000256" key="4">
    <source>
        <dbReference type="ARBA" id="ARBA00023239"/>
    </source>
</evidence>